<name>A0A7W9KEV8_9PSEU</name>
<protein>
    <submittedName>
        <fullName evidence="2">LmbE family N-acetylglucosaminyl deacetylase</fullName>
    </submittedName>
</protein>
<dbReference type="PANTHER" id="PTHR12993:SF11">
    <property type="entry name" value="N-ACETYLGLUCOSAMINYL-PHOSPHATIDYLINOSITOL DE-N-ACETYLASE"/>
    <property type="match status" value="1"/>
</dbReference>
<dbReference type="EMBL" id="JACHIR010000001">
    <property type="protein sequence ID" value="MBB5891329.1"/>
    <property type="molecule type" value="Genomic_DNA"/>
</dbReference>
<keyword evidence="1" id="KW-0862">Zinc</keyword>
<dbReference type="RefSeq" id="WP_184861361.1">
    <property type="nucleotide sequence ID" value="NZ_JACHIR010000001.1"/>
</dbReference>
<proteinExistence type="predicted"/>
<sequence length="235" mass="25344">MSNPVFGLLPGDRALVVAPHPDDETIGPGGTIARLAAEGVEVHVLCVTVRTAKMYGSESVTSVRAEEFAKACAALGVTDSVIAWPDETGELDICNRQRALVDLIERHEQVSLATVRPKALFIPSAGGFHQDHQAVHRAAFAAARMHGPGGKPTPSIVLGYRGVEDRWSALSEEWWAHVDTSAHWETKQEALRAYGTQMRASGPRSVEQVRLIDAAAGSSLAVDHAETFVPYRLAY</sequence>
<gene>
    <name evidence="2" type="ORF">BJ998_002525</name>
</gene>
<dbReference type="GO" id="GO:0016137">
    <property type="term" value="P:glycoside metabolic process"/>
    <property type="evidence" value="ECO:0007669"/>
    <property type="project" value="UniProtKB-ARBA"/>
</dbReference>
<evidence type="ECO:0000313" key="3">
    <source>
        <dbReference type="Proteomes" id="UP000585638"/>
    </source>
</evidence>
<dbReference type="PANTHER" id="PTHR12993">
    <property type="entry name" value="N-ACETYLGLUCOSAMINYL-PHOSPHATIDYLINOSITOL DE-N-ACETYLASE-RELATED"/>
    <property type="match status" value="1"/>
</dbReference>
<evidence type="ECO:0000256" key="1">
    <source>
        <dbReference type="ARBA" id="ARBA00022833"/>
    </source>
</evidence>
<dbReference type="GO" id="GO:0016811">
    <property type="term" value="F:hydrolase activity, acting on carbon-nitrogen (but not peptide) bonds, in linear amides"/>
    <property type="evidence" value="ECO:0007669"/>
    <property type="project" value="TreeGrafter"/>
</dbReference>
<dbReference type="SUPFAM" id="SSF102588">
    <property type="entry name" value="LmbE-like"/>
    <property type="match status" value="1"/>
</dbReference>
<dbReference type="InterPro" id="IPR003737">
    <property type="entry name" value="GlcNAc_PI_deacetylase-related"/>
</dbReference>
<dbReference type="InterPro" id="IPR024078">
    <property type="entry name" value="LmbE-like_dom_sf"/>
</dbReference>
<organism evidence="2 3">
    <name type="scientific">Kutzneria kofuensis</name>
    <dbReference type="NCBI Taxonomy" id="103725"/>
    <lineage>
        <taxon>Bacteria</taxon>
        <taxon>Bacillati</taxon>
        <taxon>Actinomycetota</taxon>
        <taxon>Actinomycetes</taxon>
        <taxon>Pseudonocardiales</taxon>
        <taxon>Pseudonocardiaceae</taxon>
        <taxon>Kutzneria</taxon>
    </lineage>
</organism>
<reference evidence="2 3" key="1">
    <citation type="submission" date="2020-08" db="EMBL/GenBank/DDBJ databases">
        <title>Sequencing the genomes of 1000 actinobacteria strains.</title>
        <authorList>
            <person name="Klenk H.-P."/>
        </authorList>
    </citation>
    <scope>NUCLEOTIDE SEQUENCE [LARGE SCALE GENOMIC DNA]</scope>
    <source>
        <strain evidence="2 3">DSM 43851</strain>
    </source>
</reference>
<keyword evidence="3" id="KW-1185">Reference proteome</keyword>
<dbReference type="Gene3D" id="3.40.50.10320">
    <property type="entry name" value="LmbE-like"/>
    <property type="match status" value="1"/>
</dbReference>
<dbReference type="Pfam" id="PF02585">
    <property type="entry name" value="PIG-L"/>
    <property type="match status" value="1"/>
</dbReference>
<comment type="caution">
    <text evidence="2">The sequence shown here is derived from an EMBL/GenBank/DDBJ whole genome shotgun (WGS) entry which is preliminary data.</text>
</comment>
<accession>A0A7W9KEV8</accession>
<dbReference type="AlphaFoldDB" id="A0A7W9KEV8"/>
<evidence type="ECO:0000313" key="2">
    <source>
        <dbReference type="EMBL" id="MBB5891329.1"/>
    </source>
</evidence>
<dbReference type="Proteomes" id="UP000585638">
    <property type="component" value="Unassembled WGS sequence"/>
</dbReference>